<name>A0AC61N5S9_9FIRM</name>
<sequence length="224" mass="25119">MNSNKAIAFFSGFPDRRFTDEIAARLEKELPVRRCIVFITTCPVDYQQNDEDSAGMHGMFVEYGIGFERFCVVDARMDPADAQKWAREADCFFLMGGGVCAEQMQLMRDKGIYDIVRDGPGMVLGVSAGSMNMGKTTVDWTGDWEPLEPYEGLGFADITVISHFDYGDTGRLRFMKAVSMERPVCAMEDESAIFIRNGKVDIIGMIHKVENGNIGLFTEEDVRL</sequence>
<protein>
    <submittedName>
        <fullName evidence="1">Type 1 glutamine amidotransferase-like domain-containing protein</fullName>
    </submittedName>
</protein>
<reference evidence="1" key="1">
    <citation type="submission" date="2021-01" db="EMBL/GenBank/DDBJ databases">
        <title>Complete genome sequence of Clostridiales bacterium R-7.</title>
        <authorList>
            <person name="Mahoney-Kurpe S.C."/>
            <person name="Palevich N."/>
            <person name="Koike S."/>
            <person name="Moon C.D."/>
            <person name="Attwood G.T."/>
        </authorList>
    </citation>
    <scope>NUCLEOTIDE SEQUENCE</scope>
    <source>
        <strain evidence="1">R-7</strain>
    </source>
</reference>
<proteinExistence type="predicted"/>
<evidence type="ECO:0000313" key="2">
    <source>
        <dbReference type="Proteomes" id="UP000682782"/>
    </source>
</evidence>
<accession>A0AC61N5S9</accession>
<dbReference type="Proteomes" id="UP000682782">
    <property type="component" value="Chromosome"/>
</dbReference>
<evidence type="ECO:0000313" key="1">
    <source>
        <dbReference type="EMBL" id="QUC67096.1"/>
    </source>
</evidence>
<dbReference type="EMBL" id="CP068393">
    <property type="protein sequence ID" value="QUC67096.1"/>
    <property type="molecule type" value="Genomic_DNA"/>
</dbReference>
<gene>
    <name evidence="1" type="ORF">JYE49_14885</name>
</gene>
<organism evidence="1 2">
    <name type="scientific">Aristaeella hokkaidonensis</name>
    <dbReference type="NCBI Taxonomy" id="3046382"/>
    <lineage>
        <taxon>Bacteria</taxon>
        <taxon>Bacillati</taxon>
        <taxon>Bacillota</taxon>
        <taxon>Clostridia</taxon>
        <taxon>Eubacteriales</taxon>
        <taxon>Aristaeellaceae</taxon>
        <taxon>Aristaeella</taxon>
    </lineage>
</organism>
<keyword evidence="2" id="KW-1185">Reference proteome</keyword>